<protein>
    <recommendedName>
        <fullName evidence="7">Transcription initiation factor IIF subunit alpha</fullName>
    </recommendedName>
</protein>
<gene>
    <name evidence="9" type="ORF">EXIGLDRAFT_382849</name>
</gene>
<proteinExistence type="inferred from homology"/>
<name>A0A165L252_EXIGL</name>
<dbReference type="STRING" id="1314781.A0A165L252"/>
<keyword evidence="3 7" id="KW-0805">Transcription regulation</keyword>
<organism evidence="9 10">
    <name type="scientific">Exidia glandulosa HHB12029</name>
    <dbReference type="NCBI Taxonomy" id="1314781"/>
    <lineage>
        <taxon>Eukaryota</taxon>
        <taxon>Fungi</taxon>
        <taxon>Dikarya</taxon>
        <taxon>Basidiomycota</taxon>
        <taxon>Agaricomycotina</taxon>
        <taxon>Agaricomycetes</taxon>
        <taxon>Auriculariales</taxon>
        <taxon>Exidiaceae</taxon>
        <taxon>Exidia</taxon>
    </lineage>
</organism>
<comment type="similarity">
    <text evidence="2 7">Belongs to the TFIIF alpha subunit family.</text>
</comment>
<dbReference type="InParanoid" id="A0A165L252"/>
<dbReference type="InterPro" id="IPR011039">
    <property type="entry name" value="TFIIF_interaction"/>
</dbReference>
<evidence type="ECO:0000256" key="4">
    <source>
        <dbReference type="ARBA" id="ARBA00023125"/>
    </source>
</evidence>
<keyword evidence="4 7" id="KW-0238">DNA-binding</keyword>
<dbReference type="Pfam" id="PF05793">
    <property type="entry name" value="TFIIF_alpha"/>
    <property type="match status" value="1"/>
</dbReference>
<dbReference type="GO" id="GO:0032968">
    <property type="term" value="P:positive regulation of transcription elongation by RNA polymerase II"/>
    <property type="evidence" value="ECO:0007669"/>
    <property type="project" value="InterPro"/>
</dbReference>
<dbReference type="GO" id="GO:0001096">
    <property type="term" value="F:TFIIF-class transcription factor complex binding"/>
    <property type="evidence" value="ECO:0007669"/>
    <property type="project" value="TreeGrafter"/>
</dbReference>
<feature type="compositionally biased region" description="Basic and acidic residues" evidence="8">
    <location>
        <begin position="67"/>
        <end position="79"/>
    </location>
</feature>
<keyword evidence="6 7" id="KW-0539">Nucleus</keyword>
<dbReference type="GO" id="GO:0006367">
    <property type="term" value="P:transcription initiation at RNA polymerase II promoter"/>
    <property type="evidence" value="ECO:0007669"/>
    <property type="project" value="InterPro"/>
</dbReference>
<evidence type="ECO:0000256" key="1">
    <source>
        <dbReference type="ARBA" id="ARBA00004123"/>
    </source>
</evidence>
<dbReference type="GO" id="GO:0005674">
    <property type="term" value="C:transcription factor TFIIF complex"/>
    <property type="evidence" value="ECO:0007669"/>
    <property type="project" value="TreeGrafter"/>
</dbReference>
<feature type="compositionally biased region" description="Basic and acidic residues" evidence="8">
    <location>
        <begin position="23"/>
        <end position="34"/>
    </location>
</feature>
<evidence type="ECO:0000256" key="8">
    <source>
        <dbReference type="SAM" id="MobiDB-lite"/>
    </source>
</evidence>
<evidence type="ECO:0000256" key="5">
    <source>
        <dbReference type="ARBA" id="ARBA00023163"/>
    </source>
</evidence>
<keyword evidence="5 7" id="KW-0804">Transcription</keyword>
<feature type="compositionally biased region" description="Basic residues" evidence="8">
    <location>
        <begin position="52"/>
        <end position="63"/>
    </location>
</feature>
<dbReference type="GO" id="GO:0003677">
    <property type="term" value="F:DNA binding"/>
    <property type="evidence" value="ECO:0007669"/>
    <property type="project" value="UniProtKB-KW"/>
</dbReference>
<evidence type="ECO:0000256" key="7">
    <source>
        <dbReference type="RuleBase" id="RU366044"/>
    </source>
</evidence>
<sequence length="156" mass="18305">MLGLDGKPVIGPDGNFVMMQDGRPVKREEVKKEEDDVEEGSSSAKPKEPAPKKRKPFQKKTRQIHTIPEEQRQLQREERYPWVLEDQSGQETWVGRIENAEKSSMYGLFLTSTSTEFYFIPAHRWYKMQKRPNTKTATMEEVEAEVITRRVCRIQF</sequence>
<comment type="subcellular location">
    <subcellularLocation>
        <location evidence="1 7">Nucleus</location>
    </subcellularLocation>
</comment>
<evidence type="ECO:0000256" key="2">
    <source>
        <dbReference type="ARBA" id="ARBA00005249"/>
    </source>
</evidence>
<comment type="function">
    <text evidence="7">TFIIF is a general transcription initiation factor that binds to RNA polymerase II and helps to recruit it to the initiation complex in collaboration with TFIIB. It promotes transcription elongation.</text>
</comment>
<evidence type="ECO:0000313" key="9">
    <source>
        <dbReference type="EMBL" id="KZV97232.1"/>
    </source>
</evidence>
<dbReference type="PANTHER" id="PTHR13011">
    <property type="entry name" value="TFIIF-ALPHA"/>
    <property type="match status" value="1"/>
</dbReference>
<dbReference type="Proteomes" id="UP000077266">
    <property type="component" value="Unassembled WGS sequence"/>
</dbReference>
<dbReference type="SUPFAM" id="SSF50916">
    <property type="entry name" value="Rap30/74 interaction domains"/>
    <property type="match status" value="1"/>
</dbReference>
<evidence type="ECO:0000256" key="6">
    <source>
        <dbReference type="ARBA" id="ARBA00023242"/>
    </source>
</evidence>
<evidence type="ECO:0000313" key="10">
    <source>
        <dbReference type="Proteomes" id="UP000077266"/>
    </source>
</evidence>
<dbReference type="GO" id="GO:0016251">
    <property type="term" value="F:RNA polymerase II general transcription initiation factor activity"/>
    <property type="evidence" value="ECO:0007669"/>
    <property type="project" value="TreeGrafter"/>
</dbReference>
<accession>A0A165L252</accession>
<keyword evidence="10" id="KW-1185">Reference proteome</keyword>
<dbReference type="OrthoDB" id="76676at2759"/>
<reference evidence="9 10" key="1">
    <citation type="journal article" date="2016" name="Mol. Biol. Evol.">
        <title>Comparative Genomics of Early-Diverging Mushroom-Forming Fungi Provides Insights into the Origins of Lignocellulose Decay Capabilities.</title>
        <authorList>
            <person name="Nagy L.G."/>
            <person name="Riley R."/>
            <person name="Tritt A."/>
            <person name="Adam C."/>
            <person name="Daum C."/>
            <person name="Floudas D."/>
            <person name="Sun H."/>
            <person name="Yadav J.S."/>
            <person name="Pangilinan J."/>
            <person name="Larsson K.H."/>
            <person name="Matsuura K."/>
            <person name="Barry K."/>
            <person name="Labutti K."/>
            <person name="Kuo R."/>
            <person name="Ohm R.A."/>
            <person name="Bhattacharya S.S."/>
            <person name="Shirouzu T."/>
            <person name="Yoshinaga Y."/>
            <person name="Martin F.M."/>
            <person name="Grigoriev I.V."/>
            <person name="Hibbett D.S."/>
        </authorList>
    </citation>
    <scope>NUCLEOTIDE SEQUENCE [LARGE SCALE GENOMIC DNA]</scope>
    <source>
        <strain evidence="9 10">HHB12029</strain>
    </source>
</reference>
<evidence type="ECO:0000256" key="3">
    <source>
        <dbReference type="ARBA" id="ARBA00023015"/>
    </source>
</evidence>
<dbReference type="AlphaFoldDB" id="A0A165L252"/>
<feature type="region of interest" description="Disordered" evidence="8">
    <location>
        <begin position="1"/>
        <end position="79"/>
    </location>
</feature>
<dbReference type="PANTHER" id="PTHR13011:SF0">
    <property type="entry name" value="GENERAL TRANSCRIPTION FACTOR IIF SUBUNIT 1"/>
    <property type="match status" value="1"/>
</dbReference>
<dbReference type="EMBL" id="KV425932">
    <property type="protein sequence ID" value="KZV97232.1"/>
    <property type="molecule type" value="Genomic_DNA"/>
</dbReference>
<dbReference type="InterPro" id="IPR008851">
    <property type="entry name" value="TFIIF-alpha"/>
</dbReference>